<dbReference type="GO" id="GO:0032259">
    <property type="term" value="P:methylation"/>
    <property type="evidence" value="ECO:0007669"/>
    <property type="project" value="UniProtKB-KW"/>
</dbReference>
<organism evidence="3 4">
    <name type="scientific">Boletus edulis BED1</name>
    <dbReference type="NCBI Taxonomy" id="1328754"/>
    <lineage>
        <taxon>Eukaryota</taxon>
        <taxon>Fungi</taxon>
        <taxon>Dikarya</taxon>
        <taxon>Basidiomycota</taxon>
        <taxon>Agaricomycotina</taxon>
        <taxon>Agaricomycetes</taxon>
        <taxon>Agaricomycetidae</taxon>
        <taxon>Boletales</taxon>
        <taxon>Boletineae</taxon>
        <taxon>Boletaceae</taxon>
        <taxon>Boletoideae</taxon>
        <taxon>Boletus</taxon>
    </lineage>
</organism>
<keyword evidence="1" id="KW-0812">Transmembrane</keyword>
<keyword evidence="3" id="KW-0489">Methyltransferase</keyword>
<name>A0AAD4BU22_BOLED</name>
<dbReference type="Pfam" id="PF13383">
    <property type="entry name" value="Methyltransf_22"/>
    <property type="match status" value="1"/>
</dbReference>
<protein>
    <submittedName>
        <fullName evidence="3">Methyltransferase domain-containing protein</fullName>
    </submittedName>
</protein>
<evidence type="ECO:0000313" key="3">
    <source>
        <dbReference type="EMBL" id="KAF8439741.1"/>
    </source>
</evidence>
<feature type="domain" description="Methyltransferase" evidence="2">
    <location>
        <begin position="97"/>
        <end position="284"/>
    </location>
</feature>
<dbReference type="AlphaFoldDB" id="A0AAD4BU22"/>
<keyword evidence="1" id="KW-0472">Membrane</keyword>
<dbReference type="PANTHER" id="PTHR32026">
    <property type="entry name" value="METHYLTRANSFERASE-LIKE PROTEIN 24"/>
    <property type="match status" value="1"/>
</dbReference>
<keyword evidence="1" id="KW-1133">Transmembrane helix</keyword>
<comment type="caution">
    <text evidence="3">The sequence shown here is derived from an EMBL/GenBank/DDBJ whole genome shotgun (WGS) entry which is preliminary data.</text>
</comment>
<dbReference type="InterPro" id="IPR026913">
    <property type="entry name" value="METTL24"/>
</dbReference>
<reference evidence="3" key="2">
    <citation type="journal article" date="2020" name="Nat. Commun.">
        <title>Large-scale genome sequencing of mycorrhizal fungi provides insights into the early evolution of symbiotic traits.</title>
        <authorList>
            <person name="Miyauchi S."/>
            <person name="Kiss E."/>
            <person name="Kuo A."/>
            <person name="Drula E."/>
            <person name="Kohler A."/>
            <person name="Sanchez-Garcia M."/>
            <person name="Morin E."/>
            <person name="Andreopoulos B."/>
            <person name="Barry K.W."/>
            <person name="Bonito G."/>
            <person name="Buee M."/>
            <person name="Carver A."/>
            <person name="Chen C."/>
            <person name="Cichocki N."/>
            <person name="Clum A."/>
            <person name="Culley D."/>
            <person name="Crous P.W."/>
            <person name="Fauchery L."/>
            <person name="Girlanda M."/>
            <person name="Hayes R.D."/>
            <person name="Keri Z."/>
            <person name="LaButti K."/>
            <person name="Lipzen A."/>
            <person name="Lombard V."/>
            <person name="Magnuson J."/>
            <person name="Maillard F."/>
            <person name="Murat C."/>
            <person name="Nolan M."/>
            <person name="Ohm R.A."/>
            <person name="Pangilinan J."/>
            <person name="Pereira M.F."/>
            <person name="Perotto S."/>
            <person name="Peter M."/>
            <person name="Pfister S."/>
            <person name="Riley R."/>
            <person name="Sitrit Y."/>
            <person name="Stielow J.B."/>
            <person name="Szollosi G."/>
            <person name="Zifcakova L."/>
            <person name="Stursova M."/>
            <person name="Spatafora J.W."/>
            <person name="Tedersoo L."/>
            <person name="Vaario L.M."/>
            <person name="Yamada A."/>
            <person name="Yan M."/>
            <person name="Wang P."/>
            <person name="Xu J."/>
            <person name="Bruns T."/>
            <person name="Baldrian P."/>
            <person name="Vilgalys R."/>
            <person name="Dunand C."/>
            <person name="Henrissat B."/>
            <person name="Grigoriev I.V."/>
            <person name="Hibbett D."/>
            <person name="Nagy L.G."/>
            <person name="Martin F.M."/>
        </authorList>
    </citation>
    <scope>NUCLEOTIDE SEQUENCE</scope>
    <source>
        <strain evidence="3">BED1</strain>
    </source>
</reference>
<evidence type="ECO:0000256" key="1">
    <source>
        <dbReference type="SAM" id="Phobius"/>
    </source>
</evidence>
<proteinExistence type="predicted"/>
<feature type="transmembrane region" description="Helical" evidence="1">
    <location>
        <begin position="12"/>
        <end position="29"/>
    </location>
</feature>
<dbReference type="InterPro" id="IPR025714">
    <property type="entry name" value="Methyltranfer_dom"/>
</dbReference>
<dbReference type="PANTHER" id="PTHR32026:SF10">
    <property type="entry name" value="METHYLTRANSFERASE-LIKE PROTEIN 24-RELATED"/>
    <property type="match status" value="1"/>
</dbReference>
<dbReference type="GO" id="GO:0008168">
    <property type="term" value="F:methyltransferase activity"/>
    <property type="evidence" value="ECO:0007669"/>
    <property type="project" value="UniProtKB-KW"/>
</dbReference>
<gene>
    <name evidence="3" type="ORF">L210DRAFT_3540197</name>
</gene>
<evidence type="ECO:0000313" key="4">
    <source>
        <dbReference type="Proteomes" id="UP001194468"/>
    </source>
</evidence>
<dbReference type="InterPro" id="IPR029063">
    <property type="entry name" value="SAM-dependent_MTases_sf"/>
</dbReference>
<evidence type="ECO:0000259" key="2">
    <source>
        <dbReference type="Pfam" id="PF13383"/>
    </source>
</evidence>
<reference evidence="3" key="1">
    <citation type="submission" date="2019-10" db="EMBL/GenBank/DDBJ databases">
        <authorList>
            <consortium name="DOE Joint Genome Institute"/>
            <person name="Kuo A."/>
            <person name="Miyauchi S."/>
            <person name="Kiss E."/>
            <person name="Drula E."/>
            <person name="Kohler A."/>
            <person name="Sanchez-Garcia M."/>
            <person name="Andreopoulos B."/>
            <person name="Barry K.W."/>
            <person name="Bonito G."/>
            <person name="Buee M."/>
            <person name="Carver A."/>
            <person name="Chen C."/>
            <person name="Cichocki N."/>
            <person name="Clum A."/>
            <person name="Culley D."/>
            <person name="Crous P.W."/>
            <person name="Fauchery L."/>
            <person name="Girlanda M."/>
            <person name="Hayes R."/>
            <person name="Keri Z."/>
            <person name="LaButti K."/>
            <person name="Lipzen A."/>
            <person name="Lombard V."/>
            <person name="Magnuson J."/>
            <person name="Maillard F."/>
            <person name="Morin E."/>
            <person name="Murat C."/>
            <person name="Nolan M."/>
            <person name="Ohm R."/>
            <person name="Pangilinan J."/>
            <person name="Pereira M."/>
            <person name="Perotto S."/>
            <person name="Peter M."/>
            <person name="Riley R."/>
            <person name="Sitrit Y."/>
            <person name="Stielow B."/>
            <person name="Szollosi G."/>
            <person name="Zifcakova L."/>
            <person name="Stursova M."/>
            <person name="Spatafora J.W."/>
            <person name="Tedersoo L."/>
            <person name="Vaario L.-M."/>
            <person name="Yamada A."/>
            <person name="Yan M."/>
            <person name="Wang P."/>
            <person name="Xu J."/>
            <person name="Bruns T."/>
            <person name="Baldrian P."/>
            <person name="Vilgalys R."/>
            <person name="Henrissat B."/>
            <person name="Grigoriev I.V."/>
            <person name="Hibbett D."/>
            <person name="Nagy L.G."/>
            <person name="Martin F.M."/>
        </authorList>
    </citation>
    <scope>NUCLEOTIDE SEQUENCE</scope>
    <source>
        <strain evidence="3">BED1</strain>
    </source>
</reference>
<dbReference type="Proteomes" id="UP001194468">
    <property type="component" value="Unassembled WGS sequence"/>
</dbReference>
<keyword evidence="4" id="KW-1185">Reference proteome</keyword>
<accession>A0AAD4BU22</accession>
<dbReference type="SUPFAM" id="SSF53335">
    <property type="entry name" value="S-adenosyl-L-methionine-dependent methyltransferases"/>
    <property type="match status" value="1"/>
</dbReference>
<dbReference type="Gene3D" id="3.40.50.150">
    <property type="entry name" value="Vaccinia Virus protein VP39"/>
    <property type="match status" value="1"/>
</dbReference>
<keyword evidence="3" id="KW-0808">Transferase</keyword>
<sequence length="323" mass="37469">MPLVWQRHPRYFISVAIVIVTTIYLLNPYQSLRTDLYEPSIRDSDLSARVERAEQVYSKMVADRKEMIRKFGPTARDIQMFPEDKEPWPPYTVWSFFPPSYQCPHEMERVGSLGDGGKWACGLSRLQHKPECIIYTFGMNYETSFEADALGRTRYCEMWGYDYRSNSFGGVRRDRRAHFHPWGLGSADAHDPGDDNQLYTLKTLLDINKHRYIDILKIDIEGLEFDVLSQILQPYIASGEPVPFGQLLIEIHAWDRKFEDFLSWWEMLESVGLRPFMSEVNLVYQNYNRGKESALVEYSFINIKGDNIFIADPSLGDSDGAVS</sequence>
<dbReference type="EMBL" id="WHUW01000013">
    <property type="protein sequence ID" value="KAF8439741.1"/>
    <property type="molecule type" value="Genomic_DNA"/>
</dbReference>